<comment type="caution">
    <text evidence="1">The sequence shown here is derived from an EMBL/GenBank/DDBJ whole genome shotgun (WGS) entry which is preliminary data.</text>
</comment>
<protein>
    <submittedName>
        <fullName evidence="1">Uncharacterized protein</fullName>
    </submittedName>
</protein>
<organism evidence="1 2">
    <name type="scientific">Zestosphaera tikiterensis</name>
    <dbReference type="NCBI Taxonomy" id="1973259"/>
    <lineage>
        <taxon>Archaea</taxon>
        <taxon>Thermoproteota</taxon>
        <taxon>Thermoprotei</taxon>
        <taxon>Desulfurococcales</taxon>
        <taxon>Desulfurococcaceae</taxon>
        <taxon>Zestosphaera</taxon>
    </lineage>
</organism>
<sequence>MGKRLVLYVGYDVKSRDVLNKVSKIKTLFDEVRIIYIPEVDDEILSKYSLPSIKIESFGDVDEDSKVDIPRFTSLIEESLMNY</sequence>
<evidence type="ECO:0000313" key="2">
    <source>
        <dbReference type="Proteomes" id="UP000244093"/>
    </source>
</evidence>
<dbReference type="Proteomes" id="UP000244093">
    <property type="component" value="Unassembled WGS sequence"/>
</dbReference>
<evidence type="ECO:0000313" key="1">
    <source>
        <dbReference type="EMBL" id="PUA32223.1"/>
    </source>
</evidence>
<dbReference type="AlphaFoldDB" id="A0A2R7Y421"/>
<accession>A0A2R7Y421</accession>
<dbReference type="EMBL" id="NBVN01000004">
    <property type="protein sequence ID" value="PUA32223.1"/>
    <property type="molecule type" value="Genomic_DNA"/>
</dbReference>
<gene>
    <name evidence="1" type="ORF">B7O98_06015</name>
</gene>
<reference evidence="1 2" key="1">
    <citation type="journal article" date="2018" name="Syst. Appl. Microbiol.">
        <title>A new symbiotic nanoarchaeote (Candidatus Nanoclepta minutus) and its host (Zestosphaera tikiterensis gen. nov., sp. nov.) from a New Zealand hot spring.</title>
        <authorList>
            <person name="St John E."/>
            <person name="Liu Y."/>
            <person name="Podar M."/>
            <person name="Stott M.B."/>
            <person name="Meneghin J."/>
            <person name="Chen Z."/>
            <person name="Lagutin K."/>
            <person name="Mitchell K."/>
            <person name="Reysenbach A.L."/>
        </authorList>
    </citation>
    <scope>NUCLEOTIDE SEQUENCE [LARGE SCALE GENOMIC DNA]</scope>
    <source>
        <strain evidence="1">NZ3</strain>
    </source>
</reference>
<proteinExistence type="predicted"/>
<name>A0A2R7Y421_9CREN</name>